<name>A0A4D6M579_VIGUN</name>
<gene>
    <name evidence="1" type="ORF">DEO72_LG6g688</name>
    <name evidence="2" type="ORF">DEO72_LG6g691</name>
</gene>
<reference evidence="1 3" key="1">
    <citation type="submission" date="2019-04" db="EMBL/GenBank/DDBJ databases">
        <title>An improved genome assembly and genetic linkage map for asparagus bean, Vigna unguiculata ssp. sesquipedialis.</title>
        <authorList>
            <person name="Xia Q."/>
            <person name="Zhang R."/>
            <person name="Dong Y."/>
        </authorList>
    </citation>
    <scope>NUCLEOTIDE SEQUENCE [LARGE SCALE GENOMIC DNA]</scope>
    <source>
        <tissue evidence="1">Leaf</tissue>
    </source>
</reference>
<evidence type="ECO:0000313" key="3">
    <source>
        <dbReference type="Proteomes" id="UP000501690"/>
    </source>
</evidence>
<dbReference type="AlphaFoldDB" id="A0A4D6M579"/>
<keyword evidence="3" id="KW-1185">Reference proteome</keyword>
<organism evidence="1 3">
    <name type="scientific">Vigna unguiculata</name>
    <name type="common">Cowpea</name>
    <dbReference type="NCBI Taxonomy" id="3917"/>
    <lineage>
        <taxon>Eukaryota</taxon>
        <taxon>Viridiplantae</taxon>
        <taxon>Streptophyta</taxon>
        <taxon>Embryophyta</taxon>
        <taxon>Tracheophyta</taxon>
        <taxon>Spermatophyta</taxon>
        <taxon>Magnoliopsida</taxon>
        <taxon>eudicotyledons</taxon>
        <taxon>Gunneridae</taxon>
        <taxon>Pentapetalae</taxon>
        <taxon>rosids</taxon>
        <taxon>fabids</taxon>
        <taxon>Fabales</taxon>
        <taxon>Fabaceae</taxon>
        <taxon>Papilionoideae</taxon>
        <taxon>50 kb inversion clade</taxon>
        <taxon>NPAAA clade</taxon>
        <taxon>indigoferoid/millettioid clade</taxon>
        <taxon>Phaseoleae</taxon>
        <taxon>Vigna</taxon>
    </lineage>
</organism>
<dbReference type="Proteomes" id="UP000501690">
    <property type="component" value="Linkage Group LG6"/>
</dbReference>
<sequence length="174" mass="19830">MSTRPSDYRPPPNSPHVRIICQDHDLQHQDNLPEPIRMSHDLTHSIGLPKPPGYNLEWSCVTPIHHDLHSKLCRNPPRDPTLHLKLSGAPLASLGKTWFQTAWRYHTTLGAKRPSVLLSPIFAWRKIPCCRRHATPVVTAIVLDLYRLAARSTSPSVILVTQCYWFLALLNKFP</sequence>
<protein>
    <submittedName>
        <fullName evidence="1">Uncharacterized protein</fullName>
    </submittedName>
</protein>
<evidence type="ECO:0000313" key="2">
    <source>
        <dbReference type="EMBL" id="QCD95990.1"/>
    </source>
</evidence>
<proteinExistence type="predicted"/>
<accession>A0A4D6M579</accession>
<evidence type="ECO:0000313" key="1">
    <source>
        <dbReference type="EMBL" id="QCD95987.1"/>
    </source>
</evidence>
<dbReference type="EMBL" id="CP039350">
    <property type="protein sequence ID" value="QCD95990.1"/>
    <property type="molecule type" value="Genomic_DNA"/>
</dbReference>
<dbReference type="EMBL" id="CP039350">
    <property type="protein sequence ID" value="QCD95987.1"/>
    <property type="molecule type" value="Genomic_DNA"/>
</dbReference>